<accession>A0AAE5LSQ6</accession>
<organism evidence="5 6">
    <name type="scientific">Clostridium beijerinckii</name>
    <name type="common">Clostridium MP</name>
    <dbReference type="NCBI Taxonomy" id="1520"/>
    <lineage>
        <taxon>Bacteria</taxon>
        <taxon>Bacillati</taxon>
        <taxon>Bacillota</taxon>
        <taxon>Clostridia</taxon>
        <taxon>Eubacteriales</taxon>
        <taxon>Clostridiaceae</taxon>
        <taxon>Clostridium</taxon>
    </lineage>
</organism>
<name>A0AAE5LSQ6_CLOBE</name>
<proteinExistence type="predicted"/>
<dbReference type="SUPFAM" id="SSF46785">
    <property type="entry name" value="Winged helix' DNA-binding domain"/>
    <property type="match status" value="1"/>
</dbReference>
<evidence type="ECO:0000256" key="3">
    <source>
        <dbReference type="ARBA" id="ARBA00023163"/>
    </source>
</evidence>
<evidence type="ECO:0000313" key="6">
    <source>
        <dbReference type="Proteomes" id="UP000822184"/>
    </source>
</evidence>
<evidence type="ECO:0000256" key="2">
    <source>
        <dbReference type="ARBA" id="ARBA00023125"/>
    </source>
</evidence>
<gene>
    <name evidence="5" type="ORF">BCD95_005661</name>
</gene>
<dbReference type="PANTHER" id="PTHR33204:SF33">
    <property type="entry name" value="TRANSCRIPTIONAL REGULATOR, MARR FAMILY"/>
    <property type="match status" value="1"/>
</dbReference>
<dbReference type="PANTHER" id="PTHR33204">
    <property type="entry name" value="TRANSCRIPTIONAL REGULATOR, MARR FAMILY"/>
    <property type="match status" value="1"/>
</dbReference>
<dbReference type="AlphaFoldDB" id="A0AAE5LSQ6"/>
<reference evidence="5" key="1">
    <citation type="submission" date="2020-06" db="EMBL/GenBank/DDBJ databases">
        <title>Genomic insights into acetone-butanol-ethanol (ABE) fermentation by sequencing solventogenic clostridia strains.</title>
        <authorList>
            <person name="Brown S."/>
        </authorList>
    </citation>
    <scope>NUCLEOTIDE SEQUENCE</scope>
    <source>
        <strain evidence="5">DJ123</strain>
    </source>
</reference>
<evidence type="ECO:0000313" key="5">
    <source>
        <dbReference type="EMBL" id="NSB17402.1"/>
    </source>
</evidence>
<keyword evidence="1" id="KW-0805">Transcription regulation</keyword>
<keyword evidence="3" id="KW-0804">Transcription</keyword>
<sequence>MNLPKYLFYTKGAKSMHEQVIYPDCPNHPCPVETTLNIISGKWKGIILYRLLGGKKRFNELKKLIPNVTHRTLTLQLRELERDKILKRTVYAEVPPRVEYELTVLGQSMSPIIKSMYDWGLNYQSELKS</sequence>
<dbReference type="Gene3D" id="1.10.10.10">
    <property type="entry name" value="Winged helix-like DNA-binding domain superfamily/Winged helix DNA-binding domain"/>
    <property type="match status" value="1"/>
</dbReference>
<keyword evidence="2 5" id="KW-0238">DNA-binding</keyword>
<dbReference type="Pfam" id="PF01638">
    <property type="entry name" value="HxlR"/>
    <property type="match status" value="1"/>
</dbReference>
<protein>
    <submittedName>
        <fullName evidence="5">DNA-binding HxlR family transcriptional regulator</fullName>
    </submittedName>
</protein>
<evidence type="ECO:0000259" key="4">
    <source>
        <dbReference type="PROSITE" id="PS51118"/>
    </source>
</evidence>
<dbReference type="PROSITE" id="PS51118">
    <property type="entry name" value="HTH_HXLR"/>
    <property type="match status" value="1"/>
</dbReference>
<dbReference type="Proteomes" id="UP000822184">
    <property type="component" value="Unassembled WGS sequence"/>
</dbReference>
<dbReference type="InterPro" id="IPR002577">
    <property type="entry name" value="HTH_HxlR"/>
</dbReference>
<comment type="caution">
    <text evidence="5">The sequence shown here is derived from an EMBL/GenBank/DDBJ whole genome shotgun (WGS) entry which is preliminary data.</text>
</comment>
<dbReference type="EMBL" id="JABTDW010000001">
    <property type="protein sequence ID" value="NSB17402.1"/>
    <property type="molecule type" value="Genomic_DNA"/>
</dbReference>
<dbReference type="GO" id="GO:0003677">
    <property type="term" value="F:DNA binding"/>
    <property type="evidence" value="ECO:0007669"/>
    <property type="project" value="UniProtKB-KW"/>
</dbReference>
<evidence type="ECO:0000256" key="1">
    <source>
        <dbReference type="ARBA" id="ARBA00023015"/>
    </source>
</evidence>
<dbReference type="InterPro" id="IPR036388">
    <property type="entry name" value="WH-like_DNA-bd_sf"/>
</dbReference>
<dbReference type="InterPro" id="IPR036390">
    <property type="entry name" value="WH_DNA-bd_sf"/>
</dbReference>
<feature type="domain" description="HTH hxlR-type" evidence="4">
    <location>
        <begin position="30"/>
        <end position="128"/>
    </location>
</feature>